<proteinExistence type="predicted"/>
<dbReference type="AlphaFoldDB" id="A0A1Z5K4R7"/>
<keyword evidence="2" id="KW-1185">Reference proteome</keyword>
<reference evidence="1 2" key="1">
    <citation type="journal article" date="2015" name="Plant Cell">
        <title>Oil accumulation by the oleaginous diatom Fistulifera solaris as revealed by the genome and transcriptome.</title>
        <authorList>
            <person name="Tanaka T."/>
            <person name="Maeda Y."/>
            <person name="Veluchamy A."/>
            <person name="Tanaka M."/>
            <person name="Abida H."/>
            <person name="Marechal E."/>
            <person name="Bowler C."/>
            <person name="Muto M."/>
            <person name="Sunaga Y."/>
            <person name="Tanaka M."/>
            <person name="Yoshino T."/>
            <person name="Taniguchi T."/>
            <person name="Fukuda Y."/>
            <person name="Nemoto M."/>
            <person name="Matsumoto M."/>
            <person name="Wong P.S."/>
            <person name="Aburatani S."/>
            <person name="Fujibuchi W."/>
        </authorList>
    </citation>
    <scope>NUCLEOTIDE SEQUENCE [LARGE SCALE GENOMIC DNA]</scope>
    <source>
        <strain evidence="1 2">JPCC DA0580</strain>
    </source>
</reference>
<sequence length="210" mass="24729">MFIHCDIIGRSKEAIFETVKMIWDLPATGVERISTYSETACSPDDLLRLFQTKYPDESMELWLMLRSDEEYAHVERHSNGYSMYYDGNDLERFISGISEMPNVREIYFNHMKFKLPLELTRKALSTPVHSIRICLDDKDLQGHDFRSVNIVAKEVSFVVLADCLFPRQLTANLLRQMGRSGQLESMDFAFCWNRRPQNCRRCRDRAYQDY</sequence>
<evidence type="ECO:0000313" key="1">
    <source>
        <dbReference type="EMBL" id="GAX21172.1"/>
    </source>
</evidence>
<comment type="caution">
    <text evidence="1">The sequence shown here is derived from an EMBL/GenBank/DDBJ whole genome shotgun (WGS) entry which is preliminary data.</text>
</comment>
<dbReference type="EMBL" id="BDSP01000156">
    <property type="protein sequence ID" value="GAX21172.1"/>
    <property type="molecule type" value="Genomic_DNA"/>
</dbReference>
<evidence type="ECO:0000313" key="2">
    <source>
        <dbReference type="Proteomes" id="UP000198406"/>
    </source>
</evidence>
<organism evidence="1 2">
    <name type="scientific">Fistulifera solaris</name>
    <name type="common">Oleaginous diatom</name>
    <dbReference type="NCBI Taxonomy" id="1519565"/>
    <lineage>
        <taxon>Eukaryota</taxon>
        <taxon>Sar</taxon>
        <taxon>Stramenopiles</taxon>
        <taxon>Ochrophyta</taxon>
        <taxon>Bacillariophyta</taxon>
        <taxon>Bacillariophyceae</taxon>
        <taxon>Bacillariophycidae</taxon>
        <taxon>Naviculales</taxon>
        <taxon>Naviculaceae</taxon>
        <taxon>Fistulifera</taxon>
    </lineage>
</organism>
<name>A0A1Z5K4R7_FISSO</name>
<accession>A0A1Z5K4R7</accession>
<dbReference type="Proteomes" id="UP000198406">
    <property type="component" value="Unassembled WGS sequence"/>
</dbReference>
<gene>
    <name evidence="1" type="ORF">FisN_14Hu383</name>
</gene>
<dbReference type="InParanoid" id="A0A1Z5K4R7"/>
<protein>
    <submittedName>
        <fullName evidence="1">Uncharacterized protein</fullName>
    </submittedName>
</protein>